<dbReference type="Proteomes" id="UP001143480">
    <property type="component" value="Unassembled WGS sequence"/>
</dbReference>
<evidence type="ECO:0000313" key="1">
    <source>
        <dbReference type="EMBL" id="GLL05128.1"/>
    </source>
</evidence>
<gene>
    <name evidence="1" type="ORF">GCM10017581_068750</name>
</gene>
<dbReference type="AlphaFoldDB" id="A0A9W6NQ98"/>
<reference evidence="1" key="2">
    <citation type="submission" date="2023-01" db="EMBL/GenBank/DDBJ databases">
        <authorList>
            <person name="Sun Q."/>
            <person name="Evtushenko L."/>
        </authorList>
    </citation>
    <scope>NUCLEOTIDE SEQUENCE</scope>
    <source>
        <strain evidence="1">VKM Ac-1321</strain>
    </source>
</reference>
<reference evidence="1" key="1">
    <citation type="journal article" date="2014" name="Int. J. Syst. Evol. Microbiol.">
        <title>Complete genome sequence of Corynebacterium casei LMG S-19264T (=DSM 44701T), isolated from a smear-ripened cheese.</title>
        <authorList>
            <consortium name="US DOE Joint Genome Institute (JGI-PGF)"/>
            <person name="Walter F."/>
            <person name="Albersmeier A."/>
            <person name="Kalinowski J."/>
            <person name="Ruckert C."/>
        </authorList>
    </citation>
    <scope>NUCLEOTIDE SEQUENCE</scope>
    <source>
        <strain evidence="1">VKM Ac-1321</strain>
    </source>
</reference>
<dbReference type="EMBL" id="BSFP01000053">
    <property type="protein sequence ID" value="GLL05128.1"/>
    <property type="molecule type" value="Genomic_DNA"/>
</dbReference>
<evidence type="ECO:0000313" key="2">
    <source>
        <dbReference type="Proteomes" id="UP001143480"/>
    </source>
</evidence>
<protein>
    <submittedName>
        <fullName evidence="1">Uncharacterized protein</fullName>
    </submittedName>
</protein>
<proteinExistence type="predicted"/>
<comment type="caution">
    <text evidence="1">The sequence shown here is derived from an EMBL/GenBank/DDBJ whole genome shotgun (WGS) entry which is preliminary data.</text>
</comment>
<keyword evidence="2" id="KW-1185">Reference proteome</keyword>
<organism evidence="1 2">
    <name type="scientific">Dactylosporangium matsuzakiense</name>
    <dbReference type="NCBI Taxonomy" id="53360"/>
    <lineage>
        <taxon>Bacteria</taxon>
        <taxon>Bacillati</taxon>
        <taxon>Actinomycetota</taxon>
        <taxon>Actinomycetes</taxon>
        <taxon>Micromonosporales</taxon>
        <taxon>Micromonosporaceae</taxon>
        <taxon>Dactylosporangium</taxon>
    </lineage>
</organism>
<name>A0A9W6NQ98_9ACTN</name>
<accession>A0A9W6NQ98</accession>
<sequence>MQRMLLADDAAIRGGGNLAALCALRDIQIRADDPYLLAAALNGAGSRRSVLEFLAQLVDDLPSTELGVLIIHRPSGARRRRHSASHQVSRRAR</sequence>